<evidence type="ECO:0000256" key="2">
    <source>
        <dbReference type="ARBA" id="ARBA00023125"/>
    </source>
</evidence>
<feature type="domain" description="HTH gntR-type" evidence="4">
    <location>
        <begin position="9"/>
        <end position="76"/>
    </location>
</feature>
<dbReference type="InterPro" id="IPR000524">
    <property type="entry name" value="Tscrpt_reg_HTH_GntR"/>
</dbReference>
<accession>A0ABN2I3P1</accession>
<dbReference type="EMBL" id="BAAALR010000050">
    <property type="protein sequence ID" value="GAA1698048.1"/>
    <property type="molecule type" value="Genomic_DNA"/>
</dbReference>
<dbReference type="SUPFAM" id="SSF48008">
    <property type="entry name" value="GntR ligand-binding domain-like"/>
    <property type="match status" value="1"/>
</dbReference>
<dbReference type="Pfam" id="PF07729">
    <property type="entry name" value="FCD"/>
    <property type="match status" value="1"/>
</dbReference>
<dbReference type="SMART" id="SM00345">
    <property type="entry name" value="HTH_GNTR"/>
    <property type="match status" value="1"/>
</dbReference>
<evidence type="ECO:0000256" key="3">
    <source>
        <dbReference type="ARBA" id="ARBA00023163"/>
    </source>
</evidence>
<keyword evidence="1" id="KW-0805">Transcription regulation</keyword>
<keyword evidence="6" id="KW-1185">Reference proteome</keyword>
<dbReference type="RefSeq" id="WP_211127983.1">
    <property type="nucleotide sequence ID" value="NZ_BAAALR010000050.1"/>
</dbReference>
<dbReference type="Proteomes" id="UP001499947">
    <property type="component" value="Unassembled WGS sequence"/>
</dbReference>
<dbReference type="PROSITE" id="PS50949">
    <property type="entry name" value="HTH_GNTR"/>
    <property type="match status" value="1"/>
</dbReference>
<protein>
    <submittedName>
        <fullName evidence="5">GntR family transcriptional regulator</fullName>
    </submittedName>
</protein>
<evidence type="ECO:0000313" key="5">
    <source>
        <dbReference type="EMBL" id="GAA1698048.1"/>
    </source>
</evidence>
<dbReference type="InterPro" id="IPR036388">
    <property type="entry name" value="WH-like_DNA-bd_sf"/>
</dbReference>
<dbReference type="Gene3D" id="1.10.10.10">
    <property type="entry name" value="Winged helix-like DNA-binding domain superfamily/Winged helix DNA-binding domain"/>
    <property type="match status" value="1"/>
</dbReference>
<dbReference type="SUPFAM" id="SSF46785">
    <property type="entry name" value="Winged helix' DNA-binding domain"/>
    <property type="match status" value="1"/>
</dbReference>
<dbReference type="PANTHER" id="PTHR43537">
    <property type="entry name" value="TRANSCRIPTIONAL REGULATOR, GNTR FAMILY"/>
    <property type="match status" value="1"/>
</dbReference>
<keyword evidence="2" id="KW-0238">DNA-binding</keyword>
<gene>
    <name evidence="5" type="ORF">GCM10009680_42780</name>
</gene>
<evidence type="ECO:0000259" key="4">
    <source>
        <dbReference type="PROSITE" id="PS50949"/>
    </source>
</evidence>
<evidence type="ECO:0000313" key="6">
    <source>
        <dbReference type="Proteomes" id="UP001499947"/>
    </source>
</evidence>
<organism evidence="5 6">
    <name type="scientific">Streptomyces yatensis</name>
    <dbReference type="NCBI Taxonomy" id="155177"/>
    <lineage>
        <taxon>Bacteria</taxon>
        <taxon>Bacillati</taxon>
        <taxon>Actinomycetota</taxon>
        <taxon>Actinomycetes</taxon>
        <taxon>Kitasatosporales</taxon>
        <taxon>Streptomycetaceae</taxon>
        <taxon>Streptomyces</taxon>
        <taxon>Streptomyces violaceusniger group</taxon>
    </lineage>
</organism>
<reference evidence="5 6" key="1">
    <citation type="journal article" date="2019" name="Int. J. Syst. Evol. Microbiol.">
        <title>The Global Catalogue of Microorganisms (GCM) 10K type strain sequencing project: providing services to taxonomists for standard genome sequencing and annotation.</title>
        <authorList>
            <consortium name="The Broad Institute Genomics Platform"/>
            <consortium name="The Broad Institute Genome Sequencing Center for Infectious Disease"/>
            <person name="Wu L."/>
            <person name="Ma J."/>
        </authorList>
    </citation>
    <scope>NUCLEOTIDE SEQUENCE [LARGE SCALE GENOMIC DNA]</scope>
    <source>
        <strain evidence="5 6">JCM 13244</strain>
    </source>
</reference>
<dbReference type="InterPro" id="IPR011711">
    <property type="entry name" value="GntR_C"/>
</dbReference>
<dbReference type="Pfam" id="PF00392">
    <property type="entry name" value="GntR"/>
    <property type="match status" value="1"/>
</dbReference>
<dbReference type="InterPro" id="IPR036390">
    <property type="entry name" value="WH_DNA-bd_sf"/>
</dbReference>
<dbReference type="InterPro" id="IPR008920">
    <property type="entry name" value="TF_FadR/GntR_C"/>
</dbReference>
<name>A0ABN2I3P1_9ACTN</name>
<keyword evidence="3" id="KW-0804">Transcription</keyword>
<evidence type="ECO:0000256" key="1">
    <source>
        <dbReference type="ARBA" id="ARBA00023015"/>
    </source>
</evidence>
<dbReference type="SMART" id="SM00895">
    <property type="entry name" value="FCD"/>
    <property type="match status" value="1"/>
</dbReference>
<comment type="caution">
    <text evidence="5">The sequence shown here is derived from an EMBL/GenBank/DDBJ whole genome shotgun (WGS) entry which is preliminary data.</text>
</comment>
<dbReference type="Gene3D" id="1.20.120.530">
    <property type="entry name" value="GntR ligand-binding domain-like"/>
    <property type="match status" value="1"/>
</dbReference>
<dbReference type="PANTHER" id="PTHR43537:SF24">
    <property type="entry name" value="GLUCONATE OPERON TRANSCRIPTIONAL REPRESSOR"/>
    <property type="match status" value="1"/>
</dbReference>
<sequence>MRSSEAGATAAAADAYQLIYGLLLSGEIEPGGRIAVDQLVRRLGVSQTPVRQALVTLEAEGLVSKTHLVGYRASELLSRKEFDDLFAVRILLEPQAAALAAEQRSDEEVVALKALQDEMTGQAVRDGALPYALFAQGDGQLHHRIAGATGNAWLEDSITRLHPHLHLFRLQYRTTVTTDALEEHAEIVEAIAAGDARAARAAMKNHLRRGQRRIERSFR</sequence>
<proteinExistence type="predicted"/>